<name>A0A1I4P3I7_9BURK</name>
<evidence type="ECO:0000313" key="2">
    <source>
        <dbReference type="EMBL" id="SFM22299.1"/>
    </source>
</evidence>
<evidence type="ECO:0000313" key="3">
    <source>
        <dbReference type="Proteomes" id="UP000199470"/>
    </source>
</evidence>
<keyword evidence="3" id="KW-1185">Reference proteome</keyword>
<dbReference type="Proteomes" id="UP000199470">
    <property type="component" value="Unassembled WGS sequence"/>
</dbReference>
<gene>
    <name evidence="2" type="ORF">SAMN02982985_03242</name>
</gene>
<protein>
    <submittedName>
        <fullName evidence="2">Uncharacterized protein</fullName>
    </submittedName>
</protein>
<accession>A0A1I4P3I7</accession>
<evidence type="ECO:0000256" key="1">
    <source>
        <dbReference type="SAM" id="Phobius"/>
    </source>
</evidence>
<dbReference type="STRING" id="758825.SAMN02982985_03242"/>
<proteinExistence type="predicted"/>
<reference evidence="2 3" key="1">
    <citation type="submission" date="2016-10" db="EMBL/GenBank/DDBJ databases">
        <authorList>
            <person name="de Groot N.N."/>
        </authorList>
    </citation>
    <scope>NUCLEOTIDE SEQUENCE [LARGE SCALE GENOMIC DNA]</scope>
    <source>
        <strain evidence="2 3">ATCC 43154</strain>
    </source>
</reference>
<keyword evidence="1" id="KW-0812">Transmembrane</keyword>
<sequence length="227" mass="25177">MNAQSVPGKKKAAAAVIALPYWLREFGQLRLAALGLAAAAGLGAALVLTTLWYRHDAADALAQAQQTRDAAYARFAHVENEKQEIRAYQPRFIALRARGMIGEENRLDWVEAVRQVQERRRLPPLSYEIDPQQPVRLEAAVGLGEYRLHASRMRLHMDLLHEMDLFNFLADLRARSFYAAQDCSLKRLPLAQNVANAPTLAADCTLNWLTLTPAAPAPVAAAKKGTR</sequence>
<dbReference type="AlphaFoldDB" id="A0A1I4P3I7"/>
<feature type="transmembrane region" description="Helical" evidence="1">
    <location>
        <begin position="31"/>
        <end position="53"/>
    </location>
</feature>
<dbReference type="EMBL" id="FOTW01000015">
    <property type="protein sequence ID" value="SFM22299.1"/>
    <property type="molecule type" value="Genomic_DNA"/>
</dbReference>
<organism evidence="2 3">
    <name type="scientific">Rugamonas rubra</name>
    <dbReference type="NCBI Taxonomy" id="758825"/>
    <lineage>
        <taxon>Bacteria</taxon>
        <taxon>Pseudomonadati</taxon>
        <taxon>Pseudomonadota</taxon>
        <taxon>Betaproteobacteria</taxon>
        <taxon>Burkholderiales</taxon>
        <taxon>Oxalobacteraceae</taxon>
        <taxon>Telluria group</taxon>
        <taxon>Rugamonas</taxon>
    </lineage>
</organism>
<keyword evidence="1" id="KW-0472">Membrane</keyword>
<keyword evidence="1" id="KW-1133">Transmembrane helix</keyword>
<dbReference type="RefSeq" id="WP_093388734.1">
    <property type="nucleotide sequence ID" value="NZ_FOTW01000015.1"/>
</dbReference>
<dbReference type="OrthoDB" id="8527869at2"/>